<feature type="compositionally biased region" description="Pro residues" evidence="1">
    <location>
        <begin position="35"/>
        <end position="48"/>
    </location>
</feature>
<feature type="chain" id="PRO_5045443593" description="Sensor domain-containing protein" evidence="2">
    <location>
        <begin position="31"/>
        <end position="222"/>
    </location>
</feature>
<accession>A0ABR9HUE0</accession>
<protein>
    <recommendedName>
        <fullName evidence="5">Sensor domain-containing protein</fullName>
    </recommendedName>
</protein>
<sequence length="222" mass="22351">MAARNRFPPFRVAALVVVAAAISGSGGPTAAATAAPPPPPPPPVPPAALLPAEAIPGPPAPRDAFDVATALSTLDTKDDGCTGVVHGRLLRGTATGQGFQTAVPGGQLSELVARTPQPPDLGAWTAKLRECASVTVTDQDLPTVSTLTTGTAPAIPGAETLSYQQVLTLPGQPAELPGLRLRTVAVAAGDVLLVLRDAGATDLDLDALAVTAWQHAAPRLGR</sequence>
<dbReference type="Proteomes" id="UP000631670">
    <property type="component" value="Unassembled WGS sequence"/>
</dbReference>
<reference evidence="3 4" key="1">
    <citation type="submission" date="2020-10" db="EMBL/GenBank/DDBJ databases">
        <title>Sequencing the genomes of 1000 actinobacteria strains.</title>
        <authorList>
            <person name="Klenk H.-P."/>
        </authorList>
    </citation>
    <scope>NUCLEOTIDE SEQUENCE [LARGE SCALE GENOMIC DNA]</scope>
    <source>
        <strain evidence="3 4">DSM 44653</strain>
    </source>
</reference>
<proteinExistence type="predicted"/>
<comment type="caution">
    <text evidence="3">The sequence shown here is derived from an EMBL/GenBank/DDBJ whole genome shotgun (WGS) entry which is preliminary data.</text>
</comment>
<evidence type="ECO:0000313" key="3">
    <source>
        <dbReference type="EMBL" id="MBE1494535.1"/>
    </source>
</evidence>
<dbReference type="EMBL" id="JADBEG010000001">
    <property type="protein sequence ID" value="MBE1494535.1"/>
    <property type="molecule type" value="Genomic_DNA"/>
</dbReference>
<name>A0ABR9HUE0_9PSEU</name>
<dbReference type="RefSeq" id="WP_192782156.1">
    <property type="nucleotide sequence ID" value="NZ_JADBEG010000001.1"/>
</dbReference>
<gene>
    <name evidence="3" type="ORF">H4696_001635</name>
</gene>
<keyword evidence="4" id="KW-1185">Reference proteome</keyword>
<evidence type="ECO:0000256" key="2">
    <source>
        <dbReference type="SAM" id="SignalP"/>
    </source>
</evidence>
<evidence type="ECO:0008006" key="5">
    <source>
        <dbReference type="Google" id="ProtNLM"/>
    </source>
</evidence>
<evidence type="ECO:0000256" key="1">
    <source>
        <dbReference type="SAM" id="MobiDB-lite"/>
    </source>
</evidence>
<feature type="region of interest" description="Disordered" evidence="1">
    <location>
        <begin position="26"/>
        <end position="61"/>
    </location>
</feature>
<keyword evidence="2" id="KW-0732">Signal</keyword>
<evidence type="ECO:0000313" key="4">
    <source>
        <dbReference type="Proteomes" id="UP000631670"/>
    </source>
</evidence>
<feature type="signal peptide" evidence="2">
    <location>
        <begin position="1"/>
        <end position="30"/>
    </location>
</feature>
<organism evidence="3 4">
    <name type="scientific">Amycolatopsis lexingtonensis</name>
    <dbReference type="NCBI Taxonomy" id="218822"/>
    <lineage>
        <taxon>Bacteria</taxon>
        <taxon>Bacillati</taxon>
        <taxon>Actinomycetota</taxon>
        <taxon>Actinomycetes</taxon>
        <taxon>Pseudonocardiales</taxon>
        <taxon>Pseudonocardiaceae</taxon>
        <taxon>Amycolatopsis</taxon>
    </lineage>
</organism>